<gene>
    <name evidence="1" type="ORF">ACFQO9_13415</name>
</gene>
<organism evidence="1 2">
    <name type="scientific">Chryseobacterium zhengzhouense</name>
    <dbReference type="NCBI Taxonomy" id="1636086"/>
    <lineage>
        <taxon>Bacteria</taxon>
        <taxon>Pseudomonadati</taxon>
        <taxon>Bacteroidota</taxon>
        <taxon>Flavobacteriia</taxon>
        <taxon>Flavobacteriales</taxon>
        <taxon>Weeksellaceae</taxon>
        <taxon>Chryseobacterium group</taxon>
        <taxon>Chryseobacterium</taxon>
    </lineage>
</organism>
<evidence type="ECO:0000313" key="1">
    <source>
        <dbReference type="EMBL" id="MFC7347718.1"/>
    </source>
</evidence>
<keyword evidence="2" id="KW-1185">Reference proteome</keyword>
<protein>
    <recommendedName>
        <fullName evidence="3">Glycoside hydrolase family 42 N-terminal domain-containing protein</fullName>
    </recommendedName>
</protein>
<evidence type="ECO:0008006" key="3">
    <source>
        <dbReference type="Google" id="ProtNLM"/>
    </source>
</evidence>
<dbReference type="SUPFAM" id="SSF51445">
    <property type="entry name" value="(Trans)glycosidases"/>
    <property type="match status" value="1"/>
</dbReference>
<dbReference type="Proteomes" id="UP001596550">
    <property type="component" value="Unassembled WGS sequence"/>
</dbReference>
<dbReference type="InterPro" id="IPR017853">
    <property type="entry name" value="GH"/>
</dbReference>
<accession>A0ABW2LZD4</accession>
<dbReference type="Gene3D" id="3.20.20.80">
    <property type="entry name" value="Glycosidases"/>
    <property type="match status" value="1"/>
</dbReference>
<reference evidence="2" key="1">
    <citation type="journal article" date="2019" name="Int. J. Syst. Evol. Microbiol.">
        <title>The Global Catalogue of Microorganisms (GCM) 10K type strain sequencing project: providing services to taxonomists for standard genome sequencing and annotation.</title>
        <authorList>
            <consortium name="The Broad Institute Genomics Platform"/>
            <consortium name="The Broad Institute Genome Sequencing Center for Infectious Disease"/>
            <person name="Wu L."/>
            <person name="Ma J."/>
        </authorList>
    </citation>
    <scope>NUCLEOTIDE SEQUENCE [LARGE SCALE GENOMIC DNA]</scope>
    <source>
        <strain evidence="2">CCUG 54781</strain>
    </source>
</reference>
<comment type="caution">
    <text evidence="1">The sequence shown here is derived from an EMBL/GenBank/DDBJ whole genome shotgun (WGS) entry which is preliminary data.</text>
</comment>
<proteinExistence type="predicted"/>
<evidence type="ECO:0000313" key="2">
    <source>
        <dbReference type="Proteomes" id="UP001596550"/>
    </source>
</evidence>
<dbReference type="EMBL" id="JBHTCR010000006">
    <property type="protein sequence ID" value="MFC7347718.1"/>
    <property type="molecule type" value="Genomic_DNA"/>
</dbReference>
<name>A0ABW2LZD4_9FLAO</name>
<sequence>MKHSIFTFLIFCFSISFSQNKKIPIIAFHGVPPGIFSTKEQFAKMKSVGIDVCYTVFNSTEEVNKALNASYAANTKLIINIKTLQIDIKNAVNQFKNHPALYGYALADEPGPNQFADLRNDLLEIRRFDDKHVVYINLHPNYVPQELINGLSYETYVKNFITEVPVQFISFDHYPIVKNKVRDNWYENLEIIRRLSYQYNLPFWAFACSTIHYNYLQPTLQAMKLQQFGNLLYGAQVLQYFTYWTLTYEDNWIKEKYSYSIVDDKGNPTPTFSIVKNVNDQIQKLAWVFLGSKTNHVYHIGNQIPTGSFELKSIPQEFQKFSTHNKAAVVSLMSNNQSKFIIVQNKSLTEILNLDYQIKKKMDRVNNKTGKTENLLLSKKYTSNILPGDILIFTYNK</sequence>